<dbReference type="InterPro" id="IPR036259">
    <property type="entry name" value="MFS_trans_sf"/>
</dbReference>
<feature type="transmembrane region" description="Helical" evidence="6">
    <location>
        <begin position="377"/>
        <end position="397"/>
    </location>
</feature>
<dbReference type="Proteomes" id="UP000265800">
    <property type="component" value="Unassembled WGS sequence"/>
</dbReference>
<keyword evidence="4 6" id="KW-1133">Transmembrane helix</keyword>
<feature type="transmembrane region" description="Helical" evidence="6">
    <location>
        <begin position="218"/>
        <end position="240"/>
    </location>
</feature>
<dbReference type="OrthoDB" id="9793283at2"/>
<dbReference type="PANTHER" id="PTHR23504:SF15">
    <property type="entry name" value="MAJOR FACILITATOR SUPERFAMILY (MFS) PROFILE DOMAIN-CONTAINING PROTEIN"/>
    <property type="match status" value="1"/>
</dbReference>
<evidence type="ECO:0000256" key="1">
    <source>
        <dbReference type="ARBA" id="ARBA00004141"/>
    </source>
</evidence>
<evidence type="ECO:0000256" key="4">
    <source>
        <dbReference type="ARBA" id="ARBA00022989"/>
    </source>
</evidence>
<keyword evidence="2" id="KW-0813">Transport</keyword>
<evidence type="ECO:0000313" key="9">
    <source>
        <dbReference type="Proteomes" id="UP000265800"/>
    </source>
</evidence>
<feature type="transmembrane region" description="Helical" evidence="6">
    <location>
        <begin position="101"/>
        <end position="122"/>
    </location>
</feature>
<feature type="domain" description="Major facilitator superfamily (MFS) profile" evidence="7">
    <location>
        <begin position="5"/>
        <end position="401"/>
    </location>
</feature>
<dbReference type="Gene3D" id="1.20.1250.20">
    <property type="entry name" value="MFS general substrate transporter like domains"/>
    <property type="match status" value="1"/>
</dbReference>
<keyword evidence="3 6" id="KW-0812">Transmembrane</keyword>
<feature type="transmembrane region" description="Helical" evidence="6">
    <location>
        <begin position="339"/>
        <end position="357"/>
    </location>
</feature>
<dbReference type="AlphaFoldDB" id="A0A399EQQ3"/>
<proteinExistence type="predicted"/>
<dbReference type="GO" id="GO:0016020">
    <property type="term" value="C:membrane"/>
    <property type="evidence" value="ECO:0007669"/>
    <property type="project" value="UniProtKB-SubCell"/>
</dbReference>
<feature type="transmembrane region" description="Helical" evidence="6">
    <location>
        <begin position="76"/>
        <end position="95"/>
    </location>
</feature>
<dbReference type="Pfam" id="PF07690">
    <property type="entry name" value="MFS_1"/>
    <property type="match status" value="1"/>
</dbReference>
<feature type="transmembrane region" description="Helical" evidence="6">
    <location>
        <begin position="194"/>
        <end position="212"/>
    </location>
</feature>
<evidence type="ECO:0000259" key="7">
    <source>
        <dbReference type="PROSITE" id="PS50850"/>
    </source>
</evidence>
<dbReference type="PRINTS" id="PR01035">
    <property type="entry name" value="TCRTETA"/>
</dbReference>
<keyword evidence="5 6" id="KW-0472">Membrane</keyword>
<dbReference type="GO" id="GO:0022857">
    <property type="term" value="F:transmembrane transporter activity"/>
    <property type="evidence" value="ECO:0007669"/>
    <property type="project" value="InterPro"/>
</dbReference>
<dbReference type="InterPro" id="IPR011701">
    <property type="entry name" value="MFS"/>
</dbReference>
<feature type="transmembrane region" description="Helical" evidence="6">
    <location>
        <begin position="252"/>
        <end position="274"/>
    </location>
</feature>
<keyword evidence="9" id="KW-1185">Reference proteome</keyword>
<accession>A0A399EQQ3</accession>
<dbReference type="InterPro" id="IPR001958">
    <property type="entry name" value="Tet-R_TetA/multi-R_MdtG-like"/>
</dbReference>
<evidence type="ECO:0000256" key="5">
    <source>
        <dbReference type="ARBA" id="ARBA00023136"/>
    </source>
</evidence>
<dbReference type="SUPFAM" id="SSF103473">
    <property type="entry name" value="MFS general substrate transporter"/>
    <property type="match status" value="1"/>
</dbReference>
<protein>
    <submittedName>
        <fullName evidence="8">Tetracycline resistance protein, class C</fullName>
    </submittedName>
</protein>
<organism evidence="8 9">
    <name type="scientific">Meiothermus luteus</name>
    <dbReference type="NCBI Taxonomy" id="2026184"/>
    <lineage>
        <taxon>Bacteria</taxon>
        <taxon>Thermotogati</taxon>
        <taxon>Deinococcota</taxon>
        <taxon>Deinococci</taxon>
        <taxon>Thermales</taxon>
        <taxon>Thermaceae</taxon>
        <taxon>Meiothermus</taxon>
    </lineage>
</organism>
<dbReference type="PANTHER" id="PTHR23504">
    <property type="entry name" value="MAJOR FACILITATOR SUPERFAMILY DOMAIN-CONTAINING PROTEIN 10"/>
    <property type="match status" value="1"/>
</dbReference>
<feature type="transmembrane region" description="Helical" evidence="6">
    <location>
        <begin position="134"/>
        <end position="156"/>
    </location>
</feature>
<comment type="subcellular location">
    <subcellularLocation>
        <location evidence="1">Membrane</location>
        <topology evidence="1">Multi-pass membrane protein</topology>
    </subcellularLocation>
</comment>
<sequence length="406" mass="42485">MARSGLPLVLAILFVDVVGEGLVYPITPNFLQALGGGTAQEAARLYGWSLALYAGLTLFFAPAWGVLSDRYGRRPILLLSMAGAALGNLLTALAPGLELYFLGRIVAAVTSANLVVVNAYLADASPPEQRARNFGLVGAVFGFGFVIGPALGGLVGDWDLRAPFWAVAGLSAFTFTLALVLLPESLKPERRKKTLRWLEANPFGALTALARYPLLRPLGWTILLSSLAMNMLVAVWIPYGTYRYGFGPTENGFILAAFGLMSALGQGLVVPWLVSRLGEHRAIPLGLGVSALSLLLYGLASTPWLLFAALAIGALGAVDEPALQALISRHIRPNEQGSVQGALATIGNLMGVVGPVAGTHLLSSFSGPQAVAELPGAPFFAGALCVALGLGIAHRTLRRLAAGLVK</sequence>
<evidence type="ECO:0000256" key="2">
    <source>
        <dbReference type="ARBA" id="ARBA00022448"/>
    </source>
</evidence>
<name>A0A399EQQ3_9DEIN</name>
<feature type="transmembrane region" description="Helical" evidence="6">
    <location>
        <begin position="162"/>
        <end position="182"/>
    </location>
</feature>
<comment type="caution">
    <text evidence="8">The sequence shown here is derived from an EMBL/GenBank/DDBJ whole genome shotgun (WGS) entry which is preliminary data.</text>
</comment>
<feature type="transmembrane region" description="Helical" evidence="6">
    <location>
        <begin position="294"/>
        <end position="318"/>
    </location>
</feature>
<dbReference type="EMBL" id="QWKZ01000039">
    <property type="protein sequence ID" value="RIH85866.1"/>
    <property type="molecule type" value="Genomic_DNA"/>
</dbReference>
<dbReference type="InterPro" id="IPR020846">
    <property type="entry name" value="MFS_dom"/>
</dbReference>
<reference evidence="8 9" key="1">
    <citation type="submission" date="2018-08" db="EMBL/GenBank/DDBJ databases">
        <title>Meiothermus luteus KCTC 52599 genome sequencing project.</title>
        <authorList>
            <person name="Da Costa M.S."/>
            <person name="Albuquerque L."/>
            <person name="Raposo P."/>
            <person name="Froufe H.J.C."/>
            <person name="Barroso C.S."/>
            <person name="Egas C."/>
        </authorList>
    </citation>
    <scope>NUCLEOTIDE SEQUENCE [LARGE SCALE GENOMIC DNA]</scope>
    <source>
        <strain evidence="8 9">KCTC 52599</strain>
    </source>
</reference>
<evidence type="ECO:0000313" key="8">
    <source>
        <dbReference type="EMBL" id="RIH85866.1"/>
    </source>
</evidence>
<dbReference type="RefSeq" id="WP_119360083.1">
    <property type="nucleotide sequence ID" value="NZ_QWKZ01000039.1"/>
</dbReference>
<evidence type="ECO:0000256" key="6">
    <source>
        <dbReference type="SAM" id="Phobius"/>
    </source>
</evidence>
<gene>
    <name evidence="8" type="primary">tetA_2</name>
    <name evidence="8" type="ORF">Mlute_01454</name>
</gene>
<feature type="transmembrane region" description="Helical" evidence="6">
    <location>
        <begin position="45"/>
        <end position="64"/>
    </location>
</feature>
<evidence type="ECO:0000256" key="3">
    <source>
        <dbReference type="ARBA" id="ARBA00022692"/>
    </source>
</evidence>
<dbReference type="PROSITE" id="PS50850">
    <property type="entry name" value="MFS"/>
    <property type="match status" value="1"/>
</dbReference>